<reference evidence="2" key="1">
    <citation type="submission" date="2023-06" db="EMBL/GenBank/DDBJ databases">
        <authorList>
            <consortium name="Lawrence Berkeley National Laboratory"/>
            <person name="Ahrendt S."/>
            <person name="Sahu N."/>
            <person name="Indic B."/>
            <person name="Wong-Bajracharya J."/>
            <person name="Merenyi Z."/>
            <person name="Ke H.-M."/>
            <person name="Monk M."/>
            <person name="Kocsube S."/>
            <person name="Drula E."/>
            <person name="Lipzen A."/>
            <person name="Balint B."/>
            <person name="Henrissat B."/>
            <person name="Andreopoulos B."/>
            <person name="Martin F.M."/>
            <person name="Harder C.B."/>
            <person name="Rigling D."/>
            <person name="Ford K.L."/>
            <person name="Foster G.D."/>
            <person name="Pangilinan J."/>
            <person name="Papanicolaou A."/>
            <person name="Barry K."/>
            <person name="LaButti K."/>
            <person name="Viragh M."/>
            <person name="Koriabine M."/>
            <person name="Yan M."/>
            <person name="Riley R."/>
            <person name="Champramary S."/>
            <person name="Plett K.L."/>
            <person name="Tsai I.J."/>
            <person name="Slot J."/>
            <person name="Sipos G."/>
            <person name="Plett J."/>
            <person name="Nagy L.G."/>
            <person name="Grigoriev I.V."/>
        </authorList>
    </citation>
    <scope>NUCLEOTIDE SEQUENCE</scope>
    <source>
        <strain evidence="2">FPL87.14</strain>
    </source>
</reference>
<proteinExistence type="predicted"/>
<feature type="compositionally biased region" description="Low complexity" evidence="1">
    <location>
        <begin position="128"/>
        <end position="137"/>
    </location>
</feature>
<protein>
    <submittedName>
        <fullName evidence="2">Uncharacterized protein</fullName>
    </submittedName>
</protein>
<gene>
    <name evidence="2" type="ORF">EV421DRAFT_1905923</name>
</gene>
<feature type="region of interest" description="Disordered" evidence="1">
    <location>
        <begin position="74"/>
        <end position="93"/>
    </location>
</feature>
<dbReference type="Proteomes" id="UP001175226">
    <property type="component" value="Unassembled WGS sequence"/>
</dbReference>
<feature type="compositionally biased region" description="Polar residues" evidence="1">
    <location>
        <begin position="138"/>
        <end position="149"/>
    </location>
</feature>
<evidence type="ECO:0000313" key="3">
    <source>
        <dbReference type="Proteomes" id="UP001175226"/>
    </source>
</evidence>
<name>A0AA39JFI9_9AGAR</name>
<comment type="caution">
    <text evidence="2">The sequence shown here is derived from an EMBL/GenBank/DDBJ whole genome shotgun (WGS) entry which is preliminary data.</text>
</comment>
<keyword evidence="3" id="KW-1185">Reference proteome</keyword>
<dbReference type="EMBL" id="JAUEPT010000037">
    <property type="protein sequence ID" value="KAK0439633.1"/>
    <property type="molecule type" value="Genomic_DNA"/>
</dbReference>
<accession>A0AA39JFI9</accession>
<dbReference type="AlphaFoldDB" id="A0AA39JFI9"/>
<sequence length="247" mass="27264">MTSEESLQQLAEEDWKAKMKIAFASPEWKEWKTKCTVKQKEMASKEKEKEKEAGWAERAVLKEKRDIEKAEERMRKAEEKAEREREKAMEKEQKTLARIHAQQKRKHAQERARMEKAARSLAAKEAKAAAAAKLALKNMSNEEGTNGDSADTHDSGKEAGSPGALPTSLPATPKPRPCPRPLYHVVTVSDSQPVSPACLVLQHPPPVQLGPPEAILPLESEAEGSCAESLASSGPRQSSRAKKAVKK</sequence>
<feature type="region of interest" description="Disordered" evidence="1">
    <location>
        <begin position="196"/>
        <end position="247"/>
    </location>
</feature>
<feature type="compositionally biased region" description="Basic and acidic residues" evidence="1">
    <location>
        <begin position="109"/>
        <end position="127"/>
    </location>
</feature>
<feature type="region of interest" description="Disordered" evidence="1">
    <location>
        <begin position="98"/>
        <end position="184"/>
    </location>
</feature>
<organism evidence="2 3">
    <name type="scientific">Armillaria borealis</name>
    <dbReference type="NCBI Taxonomy" id="47425"/>
    <lineage>
        <taxon>Eukaryota</taxon>
        <taxon>Fungi</taxon>
        <taxon>Dikarya</taxon>
        <taxon>Basidiomycota</taxon>
        <taxon>Agaricomycotina</taxon>
        <taxon>Agaricomycetes</taxon>
        <taxon>Agaricomycetidae</taxon>
        <taxon>Agaricales</taxon>
        <taxon>Marasmiineae</taxon>
        <taxon>Physalacriaceae</taxon>
        <taxon>Armillaria</taxon>
    </lineage>
</organism>
<evidence type="ECO:0000313" key="2">
    <source>
        <dbReference type="EMBL" id="KAK0439633.1"/>
    </source>
</evidence>
<evidence type="ECO:0000256" key="1">
    <source>
        <dbReference type="SAM" id="MobiDB-lite"/>
    </source>
</evidence>